<dbReference type="EMBL" id="CAJJDN010000002">
    <property type="protein sequence ID" value="CAD8047556.1"/>
    <property type="molecule type" value="Genomic_DNA"/>
</dbReference>
<sequence length="287" mass="34730">MNFSRYYSHQTKFNSFQSKRKSQQKNTSYTPLKSRSVTYHTDEDLLKLIINNNNLLEVVQKLQKQRQVKQLVQEISSNSILPSISRDEKQQQIQYQKLETKRKDQIIPYSFQLNPKNIAYYQENKIYGKFIEPTEYKKIDYELLKTIEIARSKQFSKDLEQQMQLNQIKDIPFDQYQSQKLSKDFQIDNYKNKNYHQQENLNTENNDTILRRQSKINKILQNTQRLKQEIQILDNQQKIELKFEIKDEFQKYSDLNQNKLIQNLNIEQNKQAKMKSINSHYKQIIKK</sequence>
<protein>
    <submittedName>
        <fullName evidence="2">Uncharacterized protein</fullName>
    </submittedName>
</protein>
<gene>
    <name evidence="2" type="ORF">PSON_ATCC_30995.1.T0020459</name>
</gene>
<feature type="region of interest" description="Disordered" evidence="1">
    <location>
        <begin position="14"/>
        <end position="33"/>
    </location>
</feature>
<proteinExistence type="predicted"/>
<name>A0A8S1K5G8_9CILI</name>
<evidence type="ECO:0000313" key="3">
    <source>
        <dbReference type="Proteomes" id="UP000692954"/>
    </source>
</evidence>
<evidence type="ECO:0000256" key="1">
    <source>
        <dbReference type="SAM" id="MobiDB-lite"/>
    </source>
</evidence>
<dbReference type="OrthoDB" id="304756at2759"/>
<accession>A0A8S1K5G8</accession>
<reference evidence="2" key="1">
    <citation type="submission" date="2021-01" db="EMBL/GenBank/DDBJ databases">
        <authorList>
            <consortium name="Genoscope - CEA"/>
            <person name="William W."/>
        </authorList>
    </citation>
    <scope>NUCLEOTIDE SEQUENCE</scope>
</reference>
<comment type="caution">
    <text evidence="2">The sequence shown here is derived from an EMBL/GenBank/DDBJ whole genome shotgun (WGS) entry which is preliminary data.</text>
</comment>
<evidence type="ECO:0000313" key="2">
    <source>
        <dbReference type="EMBL" id="CAD8047556.1"/>
    </source>
</evidence>
<keyword evidence="3" id="KW-1185">Reference proteome</keyword>
<feature type="compositionally biased region" description="Polar residues" evidence="1">
    <location>
        <begin position="24"/>
        <end position="33"/>
    </location>
</feature>
<organism evidence="2 3">
    <name type="scientific">Paramecium sonneborni</name>
    <dbReference type="NCBI Taxonomy" id="65129"/>
    <lineage>
        <taxon>Eukaryota</taxon>
        <taxon>Sar</taxon>
        <taxon>Alveolata</taxon>
        <taxon>Ciliophora</taxon>
        <taxon>Intramacronucleata</taxon>
        <taxon>Oligohymenophorea</taxon>
        <taxon>Peniculida</taxon>
        <taxon>Parameciidae</taxon>
        <taxon>Paramecium</taxon>
    </lineage>
</organism>
<dbReference type="AlphaFoldDB" id="A0A8S1K5G8"/>
<dbReference type="Proteomes" id="UP000692954">
    <property type="component" value="Unassembled WGS sequence"/>
</dbReference>